<comment type="caution">
    <text evidence="3">The sequence shown here is derived from an EMBL/GenBank/DDBJ whole genome shotgun (WGS) entry which is preliminary data.</text>
</comment>
<gene>
    <name evidence="3" type="ORF">S01H1_13259</name>
</gene>
<evidence type="ECO:0000256" key="2">
    <source>
        <dbReference type="ARBA" id="ARBA00023002"/>
    </source>
</evidence>
<dbReference type="InterPro" id="IPR036291">
    <property type="entry name" value="NAD(P)-bd_dom_sf"/>
</dbReference>
<dbReference type="EMBL" id="BARS01006844">
    <property type="protein sequence ID" value="GAF74479.1"/>
    <property type="molecule type" value="Genomic_DNA"/>
</dbReference>
<protein>
    <submittedName>
        <fullName evidence="3">Uncharacterized protein</fullName>
    </submittedName>
</protein>
<accession>X0S0A1</accession>
<keyword evidence="2" id="KW-0560">Oxidoreductase</keyword>
<dbReference type="PRINTS" id="PR00081">
    <property type="entry name" value="GDHRDH"/>
</dbReference>
<feature type="non-terminal residue" evidence="3">
    <location>
        <position position="114"/>
    </location>
</feature>
<comment type="similarity">
    <text evidence="1">Belongs to the short-chain dehydrogenases/reductases (SDR) family.</text>
</comment>
<dbReference type="AlphaFoldDB" id="X0S0A1"/>
<reference evidence="3" key="1">
    <citation type="journal article" date="2014" name="Front. Microbiol.">
        <title>High frequency of phylogenetically diverse reductive dehalogenase-homologous genes in deep subseafloor sedimentary metagenomes.</title>
        <authorList>
            <person name="Kawai M."/>
            <person name="Futagami T."/>
            <person name="Toyoda A."/>
            <person name="Takaki Y."/>
            <person name="Nishi S."/>
            <person name="Hori S."/>
            <person name="Arai W."/>
            <person name="Tsubouchi T."/>
            <person name="Morono Y."/>
            <person name="Uchiyama I."/>
            <person name="Ito T."/>
            <person name="Fujiyama A."/>
            <person name="Inagaki F."/>
            <person name="Takami H."/>
        </authorList>
    </citation>
    <scope>NUCLEOTIDE SEQUENCE</scope>
    <source>
        <strain evidence="3">Expedition CK06-06</strain>
    </source>
</reference>
<organism evidence="3">
    <name type="scientific">marine sediment metagenome</name>
    <dbReference type="NCBI Taxonomy" id="412755"/>
    <lineage>
        <taxon>unclassified sequences</taxon>
        <taxon>metagenomes</taxon>
        <taxon>ecological metagenomes</taxon>
    </lineage>
</organism>
<proteinExistence type="inferred from homology"/>
<dbReference type="SUPFAM" id="SSF51735">
    <property type="entry name" value="NAD(P)-binding Rossmann-fold domains"/>
    <property type="match status" value="1"/>
</dbReference>
<dbReference type="InterPro" id="IPR002347">
    <property type="entry name" value="SDR_fam"/>
</dbReference>
<dbReference type="Gene3D" id="3.40.50.720">
    <property type="entry name" value="NAD(P)-binding Rossmann-like Domain"/>
    <property type="match status" value="1"/>
</dbReference>
<dbReference type="Pfam" id="PF00106">
    <property type="entry name" value="adh_short"/>
    <property type="match status" value="1"/>
</dbReference>
<dbReference type="PANTHER" id="PTHR43669">
    <property type="entry name" value="5-KETO-D-GLUCONATE 5-REDUCTASE"/>
    <property type="match status" value="1"/>
</dbReference>
<sequence>MDLGIKDRVAVVTGAGRGIGRQICLTLGQEGAKVAVNDVFQERADAVAEEIRRADGQALGVVADVTDLEAVTAMVSRIADEWGAVDILVNNAGLPVSEGSQDAAAGPFFSRSDR</sequence>
<evidence type="ECO:0000256" key="1">
    <source>
        <dbReference type="ARBA" id="ARBA00006484"/>
    </source>
</evidence>
<name>X0S0A1_9ZZZZ</name>
<evidence type="ECO:0000313" key="3">
    <source>
        <dbReference type="EMBL" id="GAF74479.1"/>
    </source>
</evidence>
<dbReference type="GO" id="GO:0016491">
    <property type="term" value="F:oxidoreductase activity"/>
    <property type="evidence" value="ECO:0007669"/>
    <property type="project" value="UniProtKB-KW"/>
</dbReference>
<dbReference type="PANTHER" id="PTHR43669:SF14">
    <property type="entry name" value="OXIDOREDUCTASE"/>
    <property type="match status" value="1"/>
</dbReference>